<dbReference type="STRING" id="438753.AZC_0851"/>
<reference evidence="1 2" key="6">
    <citation type="journal article" date="2011" name="Appl. Environ. Microbiol.">
        <title>Involvement of the azorhizobial chromosome partition gene (parA) in the onset of bacteroid differentiation during Sesbania rostrata stem nodule development.</title>
        <authorList>
            <person name="Liu CT."/>
            <person name="Lee KB."/>
            <person name="Wang YS."/>
            <person name="Peng MH."/>
            <person name="Lee KT."/>
            <person name="Suzuki S."/>
            <person name="Suzuki T."/>
            <person name="Oyaizu H."/>
        </authorList>
    </citation>
    <scope>NUCLEOTIDE SEQUENCE [LARGE SCALE GENOMIC DNA]</scope>
    <source>
        <strain evidence="2">ATCC 43989 / DSM 5975 / JCM 20966 / LMG 6465 / NBRC 14845 / NCIMB 13405 / ORS 571</strain>
    </source>
</reference>
<reference evidence="1 2" key="1">
    <citation type="journal article" date="2007" name="Appl. Environ. Microbiol.">
        <title>Rhizobial factors required for stem nodule maturation and maintenance in Sesbania rostrata-Azorhizobium caulinodans ORS571 symbiosis.</title>
        <authorList>
            <person name="Suzuki S."/>
            <person name="Aono T."/>
            <person name="Lee KB."/>
            <person name="Suzuki T."/>
            <person name="Liu CT."/>
            <person name="Miwa H."/>
            <person name="Wakao S."/>
            <person name="Iki T."/>
            <person name="Oyaizu H."/>
        </authorList>
    </citation>
    <scope>NUCLEOTIDE SEQUENCE [LARGE SCALE GENOMIC DNA]</scope>
    <source>
        <strain evidence="2">ATCC 43989 / DSM 5975 / JCM 20966 / LMG 6465 / NBRC 14845 / NCIMB 13405 / ORS 571</strain>
    </source>
</reference>
<dbReference type="AlphaFoldDB" id="A8HTM0"/>
<dbReference type="EMBL" id="AP009384">
    <property type="protein sequence ID" value="BAF86849.1"/>
    <property type="molecule type" value="Genomic_DNA"/>
</dbReference>
<proteinExistence type="predicted"/>
<accession>A8HTM0</accession>
<sequence length="661" mass="67341">MPIFEVQAPDGRSFEVDAPDINAAAAALKQFGAKPAAPDPRDSVMGKIDAAVRGAADLLSGGVADEFAAGADALFNPVFGTGQDGGSFSERYDKNLAAQRGIDKADEEKRGSYRLAGQIAGGIAGGAGLAKSGLSAAANAAQAGGGIFKVAGGSALDGAVMGALQGFGSGEGGIGNRAEGAGLGLAAGGALGAALPFAISGVTTAAKPLVAPIMARLRPQEYADAAVAEALRRSGMTADSVAGDLAAARAAGQDVYTTADALGNAGQRMLSTAARNPQNERQALVDFLQSRQAGQGRRISGALADAFDAPDTAAQRAATLTGARDAAADVNYAAAREGAYGVDVGPALARIDEVLQPGLSRFASTTDQIAPDSVEGALSRARSLLTDGKSNLTEFSAVLRAKQDIDDMIGRATRSGAGNQARLLMGVKQELEAALENASEPYAAARNAFRQGSREIDAVDAGRVAAQRGRSQDTIPAFQGMTSGEQAAFRAGYADPLIEQVQSAAIGANKARPLMSDATAAEFPAFAAPGRADQLGQRLAREARMFETNQAALGGSKTADNLADAADMARFDPSVMTNLLRGRPVEAAISALTKGMNEAKGMPPTVLEQITRTLMETRPDMAKEILSRAWSGKVKDRVTQGLANSILLNVLTAGAGRAAAP</sequence>
<reference evidence="1 2" key="4">
    <citation type="journal article" date="2009" name="Appl. Environ. Microbiol.">
        <title>Comparative genome-wide transcriptional profiling of Azorhizobium caulinodans ORS571 grown under free-living and symbiotic conditions.</title>
        <authorList>
            <person name="Tsukada S."/>
            <person name="Aono T."/>
            <person name="Akiba N."/>
            <person name="Lee KB."/>
            <person name="Liu CT."/>
            <person name="Toyazaki H."/>
            <person name="Oyaizu H."/>
        </authorList>
    </citation>
    <scope>NUCLEOTIDE SEQUENCE [LARGE SCALE GENOMIC DNA]</scope>
    <source>
        <strain evidence="2">ATCC 43989 / DSM 5975 / JCM 20966 / LMG 6465 / NBRC 14845 / NCIMB 13405 / ORS 571</strain>
    </source>
</reference>
<keyword evidence="2" id="KW-1185">Reference proteome</keyword>
<organism evidence="1 2">
    <name type="scientific">Azorhizobium caulinodans (strain ATCC 43989 / DSM 5975 / JCM 20966 / LMG 6465 / NBRC 14845 / NCIMB 13405 / ORS 571)</name>
    <dbReference type="NCBI Taxonomy" id="438753"/>
    <lineage>
        <taxon>Bacteria</taxon>
        <taxon>Pseudomonadati</taxon>
        <taxon>Pseudomonadota</taxon>
        <taxon>Alphaproteobacteria</taxon>
        <taxon>Hyphomicrobiales</taxon>
        <taxon>Xanthobacteraceae</taxon>
        <taxon>Azorhizobium</taxon>
    </lineage>
</organism>
<reference evidence="1 2" key="3">
    <citation type="journal article" date="2008" name="BMC Genomics">
        <title>The genome of the versatile nitrogen fixer Azorhizobium caulinodans ORS571.</title>
        <authorList>
            <person name="Lee KB."/>
            <person name="Backer P.D."/>
            <person name="Aono T."/>
            <person name="Liu CT."/>
            <person name="Suzuki S."/>
            <person name="Suzuki T."/>
            <person name="Kaneko T."/>
            <person name="Yamada M."/>
            <person name="Tabata S."/>
            <person name="Kupfer D.M."/>
            <person name="Najar F.Z."/>
            <person name="Wiley G.B."/>
            <person name="Roe B."/>
            <person name="Binnewies T.T."/>
            <person name="Ussery D.W."/>
            <person name="D'Haeze W."/>
            <person name="Herder J.D."/>
            <person name="Gevers D."/>
            <person name="Vereecke D."/>
            <person name="Holsters M."/>
            <person name="Oyaizu H."/>
        </authorList>
    </citation>
    <scope>NUCLEOTIDE SEQUENCE [LARGE SCALE GENOMIC DNA]</scope>
    <source>
        <strain evidence="2">ATCC 43989 / DSM 5975 / JCM 20966 / LMG 6465 / NBRC 14845 / NCIMB 13405 / ORS 571</strain>
    </source>
</reference>
<name>A8HTM0_AZOC5</name>
<reference evidence="1 2" key="5">
    <citation type="journal article" date="2010" name="Appl. Environ. Microbiol.">
        <title>phrR-like gene praR of Azorhizobium caulinodans ORS571 is essential for symbiosis with Sesbania rostrata and is involved in expression of reb genes.</title>
        <authorList>
            <person name="Akiba N."/>
            <person name="Aono T."/>
            <person name="Toyazaki H."/>
            <person name="Sato S."/>
            <person name="Oyaizu H."/>
        </authorList>
    </citation>
    <scope>NUCLEOTIDE SEQUENCE [LARGE SCALE GENOMIC DNA]</scope>
    <source>
        <strain evidence="2">ATCC 43989 / DSM 5975 / JCM 20966 / LMG 6465 / NBRC 14845 / NCIMB 13405 / ORS 571</strain>
    </source>
</reference>
<evidence type="ECO:0000313" key="2">
    <source>
        <dbReference type="Proteomes" id="UP000000270"/>
    </source>
</evidence>
<dbReference type="Proteomes" id="UP000000270">
    <property type="component" value="Chromosome"/>
</dbReference>
<dbReference type="RefSeq" id="WP_012169382.1">
    <property type="nucleotide sequence ID" value="NC_009937.1"/>
</dbReference>
<protein>
    <submittedName>
        <fullName evidence="1">Uncharacterized protein</fullName>
    </submittedName>
</protein>
<dbReference type="HOGENOM" id="CLU_414850_0_0_5"/>
<gene>
    <name evidence="1" type="ordered locus">AZC_0851</name>
</gene>
<dbReference type="eggNOG" id="ENOG5032YGH">
    <property type="taxonomic scope" value="Bacteria"/>
</dbReference>
<dbReference type="KEGG" id="azc:AZC_0851"/>
<reference evidence="2" key="2">
    <citation type="submission" date="2007-04" db="EMBL/GenBank/DDBJ databases">
        <title>Complete genome sequence of the nitrogen-fixing bacterium Azorhizobium caulinodans ORS571.</title>
        <authorList>
            <person name="Lee K.B."/>
            <person name="Backer P.D."/>
            <person name="Aono T."/>
            <person name="Liu C.T."/>
            <person name="Suzuki S."/>
            <person name="Suzuki T."/>
            <person name="Kaneko T."/>
            <person name="Yamada M."/>
            <person name="Tabata S."/>
            <person name="Kupfer D.M."/>
            <person name="Najar F.Z."/>
            <person name="Wiley G.B."/>
            <person name="Roe B."/>
            <person name="Binnewies T."/>
            <person name="Ussery D."/>
            <person name="Vereecke D."/>
            <person name="Gevers D."/>
            <person name="Holsters M."/>
            <person name="Oyaizu H."/>
        </authorList>
    </citation>
    <scope>NUCLEOTIDE SEQUENCE [LARGE SCALE GENOMIC DNA]</scope>
    <source>
        <strain evidence="2">ATCC 43989 / DSM 5975 / JCM 20966 / LMG 6465 / NBRC 14845 / NCIMB 13405 / ORS 571</strain>
    </source>
</reference>
<evidence type="ECO:0000313" key="1">
    <source>
        <dbReference type="EMBL" id="BAF86849.1"/>
    </source>
</evidence>